<evidence type="ECO:0000313" key="1">
    <source>
        <dbReference type="EMBL" id="CDT08923.1"/>
    </source>
</evidence>
<sequence>MPEFQNNYVPEKALDYVVATNLKATRLAQSGAMGPSPMEVGPGFVNVQPFWGDLSGEFSDNESGSDLDFDAIESSSSVAPILNVEKGWAQEGIVDAVTMGDKTVITQMVSRVSSFSNREVNRIGLQIAVAGTTGANTAQYPTVIDLSETGVGIGHAHILQGIGLFGERQSETSSIWMHSDAQTKMNQLDMVSNDAAYVGQYAPYGTINSLALMVDNHLRPTVIQDDNGDDVNIYPIVIGAGAFSAYGDGSVARKIAHTFYDDKADEDRLSTRQRMSIHTWGCNFIPVAQDRPATLSEVMNASNWESAFEGVDMGGFPFRTIVIYAALEDFTPVDPG</sequence>
<comment type="caution">
    <text evidence="1">The sequence shown here is derived from an EMBL/GenBank/DDBJ whole genome shotgun (WGS) entry which is preliminary data.</text>
</comment>
<reference evidence="2" key="1">
    <citation type="submission" date="2014-06" db="EMBL/GenBank/DDBJ databases">
        <authorList>
            <person name="Le Roux Frederique"/>
        </authorList>
    </citation>
    <scope>NUCLEOTIDE SEQUENCE [LARGE SCALE GENOMIC DNA]</scope>
    <source>
        <strain evidence="2">J5-5</strain>
    </source>
</reference>
<accession>A0A822MPU5</accession>
<evidence type="ECO:0008006" key="3">
    <source>
        <dbReference type="Google" id="ProtNLM"/>
    </source>
</evidence>
<dbReference type="Proteomes" id="UP000049495">
    <property type="component" value="Unassembled WGS sequence"/>
</dbReference>
<dbReference type="AlphaFoldDB" id="A0A822MPU5"/>
<dbReference type="RefSeq" id="WP_055318826.1">
    <property type="nucleotide sequence ID" value="NZ_CAWQCV010000131.1"/>
</dbReference>
<proteinExistence type="predicted"/>
<dbReference type="EMBL" id="CCJV01000051">
    <property type="protein sequence ID" value="CDT08923.1"/>
    <property type="molecule type" value="Genomic_DNA"/>
</dbReference>
<evidence type="ECO:0000313" key="2">
    <source>
        <dbReference type="Proteomes" id="UP000049495"/>
    </source>
</evidence>
<name>A0A822MPU5_9VIBR</name>
<organism evidence="1 2">
    <name type="scientific">Vibrio crassostreae</name>
    <dbReference type="NCBI Taxonomy" id="246167"/>
    <lineage>
        <taxon>Bacteria</taxon>
        <taxon>Pseudomonadati</taxon>
        <taxon>Pseudomonadota</taxon>
        <taxon>Gammaproteobacteria</taxon>
        <taxon>Vibrionales</taxon>
        <taxon>Vibrionaceae</taxon>
        <taxon>Vibrio</taxon>
    </lineage>
</organism>
<gene>
    <name evidence="1" type="ORF">VCR5J5_1440061</name>
</gene>
<protein>
    <recommendedName>
        <fullName evidence="3">Coat protein</fullName>
    </recommendedName>
</protein>